<reference evidence="1 2" key="1">
    <citation type="submission" date="2016-04" db="EMBL/GenBank/DDBJ databases">
        <title>ATOL: Assembling a taxonomically balanced genome-scale reconstruction of the evolutionary history of the Enterobacteriaceae.</title>
        <authorList>
            <person name="Plunkett G.III."/>
            <person name="Neeno-Eckwall E.C."/>
            <person name="Glasner J.D."/>
            <person name="Perna N.T."/>
        </authorList>
    </citation>
    <scope>NUCLEOTIDE SEQUENCE [LARGE SCALE GENOMIC DNA]</scope>
    <source>
        <strain evidence="1 2">ATCC 12841</strain>
    </source>
</reference>
<comment type="caution">
    <text evidence="1">The sequence shown here is derived from an EMBL/GenBank/DDBJ whole genome shotgun (WGS) entry which is preliminary data.</text>
</comment>
<evidence type="ECO:0000313" key="1">
    <source>
        <dbReference type="EMBL" id="OAT57563.1"/>
    </source>
</evidence>
<keyword evidence="2" id="KW-1185">Reference proteome</keyword>
<protein>
    <submittedName>
        <fullName evidence="1">Uncharacterized protein</fullName>
    </submittedName>
</protein>
<dbReference type="RefSeq" id="WP_061554463.1">
    <property type="nucleotide sequence ID" value="NZ_LXEX01000055.1"/>
</dbReference>
<organism evidence="1 2">
    <name type="scientific">Obesumbacterium proteus ATCC 12841</name>
    <dbReference type="NCBI Taxonomy" id="1354268"/>
    <lineage>
        <taxon>Bacteria</taxon>
        <taxon>Pseudomonadati</taxon>
        <taxon>Pseudomonadota</taxon>
        <taxon>Gammaproteobacteria</taxon>
        <taxon>Enterobacterales</taxon>
        <taxon>Hafniaceae</taxon>
        <taxon>Obesumbacterium</taxon>
    </lineage>
</organism>
<evidence type="ECO:0000313" key="2">
    <source>
        <dbReference type="Proteomes" id="UP000078431"/>
    </source>
</evidence>
<proteinExistence type="predicted"/>
<name>A0AA91INC7_9GAMM</name>
<sequence length="138" mass="15800">MSLINHPLYDLSTMPVVHISAEFMRFSGAEWVQQTERLLAKKCAFTLIYPELHFPLEKNEAKQVENEDAREARTVIAKWLRKHRDEFSTYCKAIILCSANKGCTDNLRQGLERMYGVSIMESTAEQATQLAKEIMSAS</sequence>
<dbReference type="AlphaFoldDB" id="A0AA91INC7"/>
<dbReference type="Proteomes" id="UP000078431">
    <property type="component" value="Unassembled WGS sequence"/>
</dbReference>
<gene>
    <name evidence="1" type="ORF">M993_03736</name>
</gene>
<accession>A0AA91INC7</accession>
<dbReference type="EMBL" id="LXEX01000055">
    <property type="protein sequence ID" value="OAT57563.1"/>
    <property type="molecule type" value="Genomic_DNA"/>
</dbReference>